<evidence type="ECO:0008006" key="4">
    <source>
        <dbReference type="Google" id="ProtNLM"/>
    </source>
</evidence>
<evidence type="ECO:0000313" key="2">
    <source>
        <dbReference type="EMBL" id="NGO55486.1"/>
    </source>
</evidence>
<dbReference type="Proteomes" id="UP001642900">
    <property type="component" value="Unassembled WGS sequence"/>
</dbReference>
<proteinExistence type="predicted"/>
<name>A0A6G4WMQ0_9HYPH</name>
<dbReference type="RefSeq" id="WP_165033839.1">
    <property type="nucleotide sequence ID" value="NZ_JAAKZF010000102.1"/>
</dbReference>
<evidence type="ECO:0000313" key="3">
    <source>
        <dbReference type="Proteomes" id="UP001642900"/>
    </source>
</evidence>
<keyword evidence="1" id="KW-0732">Signal</keyword>
<keyword evidence="3" id="KW-1185">Reference proteome</keyword>
<organism evidence="2 3">
    <name type="scientific">Allomesorhizobium camelthorni</name>
    <dbReference type="NCBI Taxonomy" id="475069"/>
    <lineage>
        <taxon>Bacteria</taxon>
        <taxon>Pseudomonadati</taxon>
        <taxon>Pseudomonadota</taxon>
        <taxon>Alphaproteobacteria</taxon>
        <taxon>Hyphomicrobiales</taxon>
        <taxon>Phyllobacteriaceae</taxon>
        <taxon>Allomesorhizobium</taxon>
    </lineage>
</organism>
<dbReference type="AlphaFoldDB" id="A0A6G4WMQ0"/>
<accession>A0A6G4WMQ0</accession>
<gene>
    <name evidence="2" type="ORF">G6N73_31350</name>
</gene>
<feature type="signal peptide" evidence="1">
    <location>
        <begin position="1"/>
        <end position="37"/>
    </location>
</feature>
<dbReference type="EMBL" id="JAAKZF010000102">
    <property type="protein sequence ID" value="NGO55486.1"/>
    <property type="molecule type" value="Genomic_DNA"/>
</dbReference>
<sequence length="283" mass="30784">MLKPIESRRHLRASAGRCLLWFSLSLLPAGFPATTMAQSSLSELGAQNLDRLLGLANIIYLGTVTGTNASSVPGVPASEATVLTRIDSALTTPAALAPLDGRTVTLISEDGKPPALNQRFIFFTQTSLVGKEIALREIGRLSIEAADDLRRQIQGSDLRLEDERLSKRLSAVDAVAIGRITAIDTTVPPPQVPVTEHDPQWQRATLEISTVLSGDLRDRPVTLLFPGTLDVAWVDAPRPSAQQEAVWLLTFNRDVDGYTALDPLDVQPVEQADRIRRLIGDQR</sequence>
<evidence type="ECO:0000256" key="1">
    <source>
        <dbReference type="SAM" id="SignalP"/>
    </source>
</evidence>
<protein>
    <recommendedName>
        <fullName evidence="4">DUF2092 domain-containing protein</fullName>
    </recommendedName>
</protein>
<feature type="chain" id="PRO_5026092849" description="DUF2092 domain-containing protein" evidence="1">
    <location>
        <begin position="38"/>
        <end position="283"/>
    </location>
</feature>
<comment type="caution">
    <text evidence="2">The sequence shown here is derived from an EMBL/GenBank/DDBJ whole genome shotgun (WGS) entry which is preliminary data.</text>
</comment>
<reference evidence="2 3" key="1">
    <citation type="submission" date="2020-02" db="EMBL/GenBank/DDBJ databases">
        <title>Genome sequence of strain CCNWXJ40-4.</title>
        <authorList>
            <person name="Gao J."/>
            <person name="Sun J."/>
        </authorList>
    </citation>
    <scope>NUCLEOTIDE SEQUENCE [LARGE SCALE GENOMIC DNA]</scope>
    <source>
        <strain evidence="2 3">CCNWXJ 40-4</strain>
    </source>
</reference>